<feature type="compositionally biased region" description="Polar residues" evidence="1">
    <location>
        <begin position="10"/>
        <end position="22"/>
    </location>
</feature>
<dbReference type="OMA" id="YPEIEYM"/>
<dbReference type="VEuPathDB" id="FungiDB:UMAG_06305"/>
<feature type="compositionally biased region" description="Polar residues" evidence="1">
    <location>
        <begin position="180"/>
        <end position="191"/>
    </location>
</feature>
<reference evidence="2 3" key="1">
    <citation type="journal article" date="2006" name="Nature">
        <title>Insights from the genome of the biotrophic fungal plant pathogen Ustilago maydis.</title>
        <authorList>
            <person name="Kamper J."/>
            <person name="Kahmann R."/>
            <person name="Bolker M."/>
            <person name="Ma L.J."/>
            <person name="Brefort T."/>
            <person name="Saville B.J."/>
            <person name="Banuett F."/>
            <person name="Kronstad J.W."/>
            <person name="Gold S.E."/>
            <person name="Muller O."/>
            <person name="Perlin M.H."/>
            <person name="Wosten H.A."/>
            <person name="de Vries R."/>
            <person name="Ruiz-Herrera J."/>
            <person name="Reynaga-Pena C.G."/>
            <person name="Snetselaar K."/>
            <person name="McCann M."/>
            <person name="Perez-Martin J."/>
            <person name="Feldbrugge M."/>
            <person name="Basse C.W."/>
            <person name="Steinberg G."/>
            <person name="Ibeas J.I."/>
            <person name="Holloman W."/>
            <person name="Guzman P."/>
            <person name="Farman M."/>
            <person name="Stajich J.E."/>
            <person name="Sentandreu R."/>
            <person name="Gonzalez-Prieto J.M."/>
            <person name="Kennell J.C."/>
            <person name="Molina L."/>
            <person name="Schirawski J."/>
            <person name="Mendoza-Mendoza A."/>
            <person name="Greilinger D."/>
            <person name="Munch K."/>
            <person name="Rossel N."/>
            <person name="Scherer M."/>
            <person name="Vranes M."/>
            <person name="Ladendorf O."/>
            <person name="Vincon V."/>
            <person name="Fuchs U."/>
            <person name="Sandrock B."/>
            <person name="Meng S."/>
            <person name="Ho E.C."/>
            <person name="Cahill M.J."/>
            <person name="Boyce K.J."/>
            <person name="Klose J."/>
            <person name="Klosterman S.J."/>
            <person name="Deelstra H.J."/>
            <person name="Ortiz-Castellanos L."/>
            <person name="Li W."/>
            <person name="Sanchez-Alonso P."/>
            <person name="Schreier P.H."/>
            <person name="Hauser-Hahn I."/>
            <person name="Vaupel M."/>
            <person name="Koopmann E."/>
            <person name="Friedrich G."/>
            <person name="Voss H."/>
            <person name="Schluter T."/>
            <person name="Margolis J."/>
            <person name="Platt D."/>
            <person name="Swimmer C."/>
            <person name="Gnirke A."/>
            <person name="Chen F."/>
            <person name="Vysotskaia V."/>
            <person name="Mannhaupt G."/>
            <person name="Guldener U."/>
            <person name="Munsterkotter M."/>
            <person name="Haase D."/>
            <person name="Oesterheld M."/>
            <person name="Mewes H.W."/>
            <person name="Mauceli E.W."/>
            <person name="DeCaprio D."/>
            <person name="Wade C.M."/>
            <person name="Butler J."/>
            <person name="Young S."/>
            <person name="Jaffe D.B."/>
            <person name="Calvo S."/>
            <person name="Nusbaum C."/>
            <person name="Galagan J."/>
            <person name="Birren B.W."/>
        </authorList>
    </citation>
    <scope>NUCLEOTIDE SEQUENCE [LARGE SCALE GENOMIC DNA]</scope>
    <source>
        <strain evidence="3">DSM 14603 / FGSC 9021 / UM521</strain>
    </source>
</reference>
<sequence>MMHSRGLVLSENQAFVGQTRTPGPSRLHASPTRKNMTTGKRTLAQPSKLLGQDGGSSNSTQLFKDAAPCHSPVKALGDRNASNVSRPSRLGPTKQDASLRKGAATSESKPDPSSTKKRSSEASPRKASTSNALRSLNGKQRQTTDLPFTKPHPPSTNTQDASTDMIKTPAPWQLGKARSMSRQNSFVTPAANTGRAGQIKARMGEIMDAELGLSLQKGDNATEQLAEPRAVQMTDEELYPEIEYMPPSLHAKHPVFEFPDELDDLPRAKDLGDQLSSFSTIGFRAARSDDLSDVELSPLQLSTEVDLAPPNPAAESDDDDLWPDVAVTVQVDREKQPSAGSRRNAAIGKVMPKTAASSSAGMSGSVAASVAVSKPPTGALNAGARMTTGRSLYQSVIKSNGLQRSIASAPRSRPLSSTGVTAISRAPVATRPVVTAAKGSTAGKMGATKAAGPKATTRSGPAPPAPPTLVRKQAMTQLNPKLIDFVDDELGKQTAATLDQLAADEDLEALQLDLGDVPEQEREAFRNDHQDILPKI</sequence>
<gene>
    <name evidence="2" type="ORF">UMAG_06305</name>
</gene>
<dbReference type="eggNOG" id="ENOG502R330">
    <property type="taxonomic scope" value="Eukaryota"/>
</dbReference>
<dbReference type="AlphaFoldDB" id="A0A0D1E242"/>
<keyword evidence="3" id="KW-1185">Reference proteome</keyword>
<evidence type="ECO:0000313" key="3">
    <source>
        <dbReference type="Proteomes" id="UP000000561"/>
    </source>
</evidence>
<feature type="region of interest" description="Disordered" evidence="1">
    <location>
        <begin position="1"/>
        <end position="198"/>
    </location>
</feature>
<dbReference type="EMBL" id="CM003143">
    <property type="protein sequence ID" value="KIS70219.1"/>
    <property type="molecule type" value="Genomic_DNA"/>
</dbReference>
<dbReference type="Proteomes" id="UP000000561">
    <property type="component" value="Chromosome 4"/>
</dbReference>
<feature type="compositionally biased region" description="Polar residues" evidence="1">
    <location>
        <begin position="126"/>
        <end position="146"/>
    </location>
</feature>
<feature type="compositionally biased region" description="Low complexity" evidence="1">
    <location>
        <begin position="437"/>
        <end position="457"/>
    </location>
</feature>
<dbReference type="InParanoid" id="A0A0D1E242"/>
<name>A0A0D1E242_MYCMD</name>
<proteinExistence type="predicted"/>
<dbReference type="KEGG" id="uma:UMAG_06305"/>
<accession>A0A0D1E242</accession>
<evidence type="ECO:0000256" key="1">
    <source>
        <dbReference type="SAM" id="MobiDB-lite"/>
    </source>
</evidence>
<evidence type="ECO:0000313" key="2">
    <source>
        <dbReference type="EMBL" id="KIS70219.1"/>
    </source>
</evidence>
<organism evidence="2 3">
    <name type="scientific">Mycosarcoma maydis</name>
    <name type="common">Corn smut fungus</name>
    <name type="synonym">Ustilago maydis</name>
    <dbReference type="NCBI Taxonomy" id="5270"/>
    <lineage>
        <taxon>Eukaryota</taxon>
        <taxon>Fungi</taxon>
        <taxon>Dikarya</taxon>
        <taxon>Basidiomycota</taxon>
        <taxon>Ustilaginomycotina</taxon>
        <taxon>Ustilaginomycetes</taxon>
        <taxon>Ustilaginales</taxon>
        <taxon>Ustilaginaceae</taxon>
        <taxon>Mycosarcoma</taxon>
    </lineage>
</organism>
<feature type="region of interest" description="Disordered" evidence="1">
    <location>
        <begin position="437"/>
        <end position="464"/>
    </location>
</feature>
<dbReference type="GeneID" id="23565938"/>
<dbReference type="OrthoDB" id="3366667at2759"/>
<dbReference type="RefSeq" id="XP_011388305.1">
    <property type="nucleotide sequence ID" value="XM_011390003.1"/>
</dbReference>
<protein>
    <submittedName>
        <fullName evidence="2">Uncharacterized protein</fullName>
    </submittedName>
</protein>